<evidence type="ECO:0000256" key="1">
    <source>
        <dbReference type="ARBA" id="ARBA00006068"/>
    </source>
</evidence>
<dbReference type="Pfam" id="PF03816">
    <property type="entry name" value="LytR_cpsA_psr"/>
    <property type="match status" value="1"/>
</dbReference>
<dbReference type="EMBL" id="JBHUEM010000011">
    <property type="protein sequence ID" value="MFD1736811.1"/>
    <property type="molecule type" value="Genomic_DNA"/>
</dbReference>
<sequence>MTINRHKLMKQKRHRRKKVWKFIGVPLLVLLLATTSYGAYLYYVAKDTLGAASKDNELSEREKSDKRSDKVNPKNDNISILFMGVDDSDSREYGTATRTDALILATFNENQKTVKLVSIPRDSYVHFPFNNDYDKINHAHVFGGVEGTVQTVEELFDIPVDYYVKLNFNAFIDMVEALGGIEVDVPITFSEQDSKDRKNAIRLKKGLQTLTGEEALALARTRKIDNDIERGKRQQLVLEAIIKKAISVGSVTKYGNLIEAVGTNMKTNMTFEEMLSFHDYATAGSNFSIQSLQLEGEDDYINRVYYYKLKDESVQSLKQELKTHLEVNSKSDPSHVAQPLDDNTDLPDEKQS</sequence>
<dbReference type="Proteomes" id="UP001597214">
    <property type="component" value="Unassembled WGS sequence"/>
</dbReference>
<proteinExistence type="inferred from homology"/>
<keyword evidence="8" id="KW-1185">Reference proteome</keyword>
<keyword evidence="3" id="KW-0735">Signal-anchor</keyword>
<evidence type="ECO:0000256" key="2">
    <source>
        <dbReference type="ARBA" id="ARBA00022692"/>
    </source>
</evidence>
<accession>A0ABW4LQP6</accession>
<evidence type="ECO:0000256" key="3">
    <source>
        <dbReference type="ARBA" id="ARBA00022968"/>
    </source>
</evidence>
<dbReference type="PANTHER" id="PTHR33392:SF3">
    <property type="entry name" value="POLYISOPRENYL-TEICHOIC ACID--PEPTIDOGLYCAN TEICHOIC ACID TRANSFERASE TAGT"/>
    <property type="match status" value="1"/>
</dbReference>
<evidence type="ECO:0000256" key="5">
    <source>
        <dbReference type="SAM" id="MobiDB-lite"/>
    </source>
</evidence>
<name>A0ABW4LQP6_9BACI</name>
<evidence type="ECO:0000256" key="4">
    <source>
        <dbReference type="ARBA" id="ARBA00022989"/>
    </source>
</evidence>
<comment type="caution">
    <text evidence="7">The sequence shown here is derived from an EMBL/GenBank/DDBJ whole genome shotgun (WGS) entry which is preliminary data.</text>
</comment>
<feature type="domain" description="Cell envelope-related transcriptional attenuator" evidence="6">
    <location>
        <begin position="98"/>
        <end position="246"/>
    </location>
</feature>
<gene>
    <name evidence="7" type="ORF">ACFSCX_09550</name>
</gene>
<keyword evidence="4" id="KW-1133">Transmembrane helix</keyword>
<protein>
    <submittedName>
        <fullName evidence="7">LCP family protein</fullName>
    </submittedName>
</protein>
<dbReference type="InterPro" id="IPR050922">
    <property type="entry name" value="LytR/CpsA/Psr_CW_biosynth"/>
</dbReference>
<keyword evidence="4" id="KW-0472">Membrane</keyword>
<evidence type="ECO:0000313" key="7">
    <source>
        <dbReference type="EMBL" id="MFD1736811.1"/>
    </source>
</evidence>
<feature type="region of interest" description="Disordered" evidence="5">
    <location>
        <begin position="326"/>
        <end position="352"/>
    </location>
</feature>
<comment type="similarity">
    <text evidence="1">Belongs to the LytR/CpsA/Psr (LCP) family.</text>
</comment>
<dbReference type="RefSeq" id="WP_377927983.1">
    <property type="nucleotide sequence ID" value="NZ_JBHUEM010000011.1"/>
</dbReference>
<dbReference type="NCBIfam" id="TIGR00350">
    <property type="entry name" value="lytR_cpsA_psr"/>
    <property type="match status" value="1"/>
</dbReference>
<organism evidence="7 8">
    <name type="scientific">Bacillus salitolerans</name>
    <dbReference type="NCBI Taxonomy" id="1437434"/>
    <lineage>
        <taxon>Bacteria</taxon>
        <taxon>Bacillati</taxon>
        <taxon>Bacillota</taxon>
        <taxon>Bacilli</taxon>
        <taxon>Bacillales</taxon>
        <taxon>Bacillaceae</taxon>
        <taxon>Bacillus</taxon>
    </lineage>
</organism>
<reference evidence="8" key="1">
    <citation type="journal article" date="2019" name="Int. J. Syst. Evol. Microbiol.">
        <title>The Global Catalogue of Microorganisms (GCM) 10K type strain sequencing project: providing services to taxonomists for standard genome sequencing and annotation.</title>
        <authorList>
            <consortium name="The Broad Institute Genomics Platform"/>
            <consortium name="The Broad Institute Genome Sequencing Center for Infectious Disease"/>
            <person name="Wu L."/>
            <person name="Ma J."/>
        </authorList>
    </citation>
    <scope>NUCLEOTIDE SEQUENCE [LARGE SCALE GENOMIC DNA]</scope>
    <source>
        <strain evidence="8">CCUG 49339</strain>
    </source>
</reference>
<dbReference type="InterPro" id="IPR004474">
    <property type="entry name" value="LytR_CpsA_psr"/>
</dbReference>
<keyword evidence="2" id="KW-0812">Transmembrane</keyword>
<evidence type="ECO:0000259" key="6">
    <source>
        <dbReference type="Pfam" id="PF03816"/>
    </source>
</evidence>
<evidence type="ECO:0000313" key="8">
    <source>
        <dbReference type="Proteomes" id="UP001597214"/>
    </source>
</evidence>
<dbReference type="PANTHER" id="PTHR33392">
    <property type="entry name" value="POLYISOPRENYL-TEICHOIC ACID--PEPTIDOGLYCAN TEICHOIC ACID TRANSFERASE TAGU"/>
    <property type="match status" value="1"/>
</dbReference>
<dbReference type="Gene3D" id="3.40.630.190">
    <property type="entry name" value="LCP protein"/>
    <property type="match status" value="1"/>
</dbReference>